<keyword evidence="6" id="KW-1185">Reference proteome</keyword>
<name>A0ABS2CJG5_9MICO</name>
<comment type="similarity">
    <text evidence="1">Belongs to the bacterial solute-binding protein 1 family.</text>
</comment>
<comment type="caution">
    <text evidence="5">The sequence shown here is derived from an EMBL/GenBank/DDBJ whole genome shotgun (WGS) entry which is preliminary data.</text>
</comment>
<protein>
    <submittedName>
        <fullName evidence="5">Extracellular solute-binding protein</fullName>
    </submittedName>
</protein>
<evidence type="ECO:0000313" key="6">
    <source>
        <dbReference type="Proteomes" id="UP001430172"/>
    </source>
</evidence>
<dbReference type="RefSeq" id="WP_204130503.1">
    <property type="nucleotide sequence ID" value="NZ_JAFDVD010000007.1"/>
</dbReference>
<evidence type="ECO:0000256" key="3">
    <source>
        <dbReference type="ARBA" id="ARBA00022729"/>
    </source>
</evidence>
<evidence type="ECO:0000256" key="4">
    <source>
        <dbReference type="SAM" id="SignalP"/>
    </source>
</evidence>
<dbReference type="PROSITE" id="PS51257">
    <property type="entry name" value="PROKAR_LIPOPROTEIN"/>
    <property type="match status" value="1"/>
</dbReference>
<dbReference type="InterPro" id="IPR006059">
    <property type="entry name" value="SBP"/>
</dbReference>
<feature type="chain" id="PRO_5046896805" evidence="4">
    <location>
        <begin position="26"/>
        <end position="435"/>
    </location>
</feature>
<dbReference type="EMBL" id="JAFDVD010000007">
    <property type="protein sequence ID" value="MBM6400024.1"/>
    <property type="molecule type" value="Genomic_DNA"/>
</dbReference>
<dbReference type="SUPFAM" id="SSF53850">
    <property type="entry name" value="Periplasmic binding protein-like II"/>
    <property type="match status" value="1"/>
</dbReference>
<dbReference type="Gene3D" id="3.40.190.10">
    <property type="entry name" value="Periplasmic binding protein-like II"/>
    <property type="match status" value="2"/>
</dbReference>
<reference evidence="5" key="1">
    <citation type="submission" date="2021-02" db="EMBL/GenBank/DDBJ databases">
        <title>Phycicoccus sp. MQZ13P-5T, whole genome shotgun sequence.</title>
        <authorList>
            <person name="Tuo L."/>
        </authorList>
    </citation>
    <scope>NUCLEOTIDE SEQUENCE</scope>
    <source>
        <strain evidence="5">MQZ13P-5</strain>
    </source>
</reference>
<organism evidence="5 6">
    <name type="scientific">Phycicoccus sonneratiae</name>
    <dbReference type="NCBI Taxonomy" id="2807628"/>
    <lineage>
        <taxon>Bacteria</taxon>
        <taxon>Bacillati</taxon>
        <taxon>Actinomycetota</taxon>
        <taxon>Actinomycetes</taxon>
        <taxon>Micrococcales</taxon>
        <taxon>Intrasporangiaceae</taxon>
        <taxon>Phycicoccus</taxon>
    </lineage>
</organism>
<evidence type="ECO:0000256" key="1">
    <source>
        <dbReference type="ARBA" id="ARBA00008520"/>
    </source>
</evidence>
<dbReference type="PANTHER" id="PTHR30061:SF50">
    <property type="entry name" value="MALTOSE_MALTODEXTRIN-BINDING PERIPLASMIC PROTEIN"/>
    <property type="match status" value="1"/>
</dbReference>
<sequence>MTHRTVRTVRTAAAALALTTVFALAGCGDDDAGSPSAATRPDKLVVWLQPEAEKGWPDLLATVNKAFTSRTGVPVEVQTQQWDSHLAKLDTALTGRTPPDVVELGNTETTKYLAAGAFDDLGPHLGDFENSGTWVQGLKDSCTFDGKVMCVPYYGGSRAVIYNTELFAKAGITTPPTSLDELFADAATLEKTFGSDPAFSAFYLPGKNTKASLAFVIDAGGAIATQDGGTWKGALDSAEARSGLASFKSLVDRFSTADRTGDESKQDATFAKGKIAMMYGLSWEPGAIIDPASGGDPAMKGKIGVFPMPSRTPGKTMPVFLGGSDLAVPANSPNQELARQWIAEYTSTESMTAIAGTGLVPNTTSLLDRTPPEAKPFAEAAQQTFFVPVAPGWATVESKGVLDRLNVSILTGKATIDEATTTASTAITETLNESP</sequence>
<accession>A0ABS2CJG5</accession>
<evidence type="ECO:0000256" key="2">
    <source>
        <dbReference type="ARBA" id="ARBA00022448"/>
    </source>
</evidence>
<gene>
    <name evidence="5" type="ORF">JQN70_06485</name>
</gene>
<dbReference type="Proteomes" id="UP001430172">
    <property type="component" value="Unassembled WGS sequence"/>
</dbReference>
<evidence type="ECO:0000313" key="5">
    <source>
        <dbReference type="EMBL" id="MBM6400024.1"/>
    </source>
</evidence>
<dbReference type="PANTHER" id="PTHR30061">
    <property type="entry name" value="MALTOSE-BINDING PERIPLASMIC PROTEIN"/>
    <property type="match status" value="1"/>
</dbReference>
<proteinExistence type="inferred from homology"/>
<keyword evidence="2" id="KW-0813">Transport</keyword>
<keyword evidence="3 4" id="KW-0732">Signal</keyword>
<feature type="signal peptide" evidence="4">
    <location>
        <begin position="1"/>
        <end position="25"/>
    </location>
</feature>
<dbReference type="Pfam" id="PF13416">
    <property type="entry name" value="SBP_bac_8"/>
    <property type="match status" value="1"/>
</dbReference>